<organism evidence="2 3">
    <name type="scientific">Rhodovarius crocodyli</name>
    <dbReference type="NCBI Taxonomy" id="1979269"/>
    <lineage>
        <taxon>Bacteria</taxon>
        <taxon>Pseudomonadati</taxon>
        <taxon>Pseudomonadota</taxon>
        <taxon>Alphaproteobacteria</taxon>
        <taxon>Acetobacterales</taxon>
        <taxon>Roseomonadaceae</taxon>
        <taxon>Rhodovarius</taxon>
    </lineage>
</organism>
<dbReference type="Gene3D" id="3.20.20.190">
    <property type="entry name" value="Phosphatidylinositol (PI) phosphodiesterase"/>
    <property type="match status" value="1"/>
</dbReference>
<dbReference type="GO" id="GO:0008081">
    <property type="term" value="F:phosphoric diester hydrolase activity"/>
    <property type="evidence" value="ECO:0007669"/>
    <property type="project" value="InterPro"/>
</dbReference>
<dbReference type="InterPro" id="IPR017946">
    <property type="entry name" value="PLC-like_Pdiesterase_TIM-brl"/>
</dbReference>
<dbReference type="InterPro" id="IPR030395">
    <property type="entry name" value="GP_PDE_dom"/>
</dbReference>
<reference evidence="2 3" key="1">
    <citation type="submission" date="2019-01" db="EMBL/GenBank/DDBJ databases">
        <authorList>
            <person name="Chen W.-M."/>
        </authorList>
    </citation>
    <scope>NUCLEOTIDE SEQUENCE [LARGE SCALE GENOMIC DNA]</scope>
    <source>
        <strain evidence="2 3">CCP-6</strain>
    </source>
</reference>
<dbReference type="EMBL" id="SACL01000008">
    <property type="protein sequence ID" value="RVT91971.1"/>
    <property type="molecule type" value="Genomic_DNA"/>
</dbReference>
<dbReference type="Pfam" id="PF03009">
    <property type="entry name" value="GDPD"/>
    <property type="match status" value="1"/>
</dbReference>
<accession>A0A437M2P4</accession>
<dbReference type="PANTHER" id="PTHR46211:SF1">
    <property type="entry name" value="GLYCEROPHOSPHODIESTER PHOSPHODIESTERASE, CYTOPLASMIC"/>
    <property type="match status" value="1"/>
</dbReference>
<dbReference type="OrthoDB" id="9787897at2"/>
<sequence length="239" mass="26237">MITLCAHRGGALLWPENSLTAFRNAVALPIEEVECDVHLSLDGEVMVHHDATLDRMTEGTGPIAHYTAEQLSLIPIRGLTEGMPRLAELLELVAESGKLLRLEIKADHENRHDPALLAAVRRELDRVPADVRVMSFQPATLAPGLFDEQDLLIRPQDMGWHDSELLNAIALALHCSGIGFGYETGFLPETLPGITGITNIWRADTEEALVRSFAMRPDSITTDDPVLALKLRDGVMKPA</sequence>
<dbReference type="SUPFAM" id="SSF51695">
    <property type="entry name" value="PLC-like phosphodiesterases"/>
    <property type="match status" value="1"/>
</dbReference>
<name>A0A437M2P4_9PROT</name>
<dbReference type="GO" id="GO:0006629">
    <property type="term" value="P:lipid metabolic process"/>
    <property type="evidence" value="ECO:0007669"/>
    <property type="project" value="InterPro"/>
</dbReference>
<dbReference type="PROSITE" id="PS51704">
    <property type="entry name" value="GP_PDE"/>
    <property type="match status" value="1"/>
</dbReference>
<evidence type="ECO:0000313" key="2">
    <source>
        <dbReference type="EMBL" id="RVT91971.1"/>
    </source>
</evidence>
<dbReference type="RefSeq" id="WP_127789300.1">
    <property type="nucleotide sequence ID" value="NZ_SACL01000008.1"/>
</dbReference>
<dbReference type="Proteomes" id="UP000282957">
    <property type="component" value="Unassembled WGS sequence"/>
</dbReference>
<evidence type="ECO:0000259" key="1">
    <source>
        <dbReference type="PROSITE" id="PS51704"/>
    </source>
</evidence>
<proteinExistence type="predicted"/>
<dbReference type="PANTHER" id="PTHR46211">
    <property type="entry name" value="GLYCEROPHOSPHORYL DIESTER PHOSPHODIESTERASE"/>
    <property type="match status" value="1"/>
</dbReference>
<feature type="domain" description="GP-PDE" evidence="1">
    <location>
        <begin position="2"/>
        <end position="239"/>
    </location>
</feature>
<protein>
    <recommendedName>
        <fullName evidence="1">GP-PDE domain-containing protein</fullName>
    </recommendedName>
</protein>
<comment type="caution">
    <text evidence="2">The sequence shown here is derived from an EMBL/GenBank/DDBJ whole genome shotgun (WGS) entry which is preliminary data.</text>
</comment>
<dbReference type="AlphaFoldDB" id="A0A437M2P4"/>
<gene>
    <name evidence="2" type="ORF">EOD42_19720</name>
</gene>
<evidence type="ECO:0000313" key="3">
    <source>
        <dbReference type="Proteomes" id="UP000282957"/>
    </source>
</evidence>
<keyword evidence="3" id="KW-1185">Reference proteome</keyword>